<dbReference type="Gene3D" id="3.30.420.300">
    <property type="entry name" value="2-keto-3-deoxy-galactonokinase, substrate binding domain"/>
    <property type="match status" value="1"/>
</dbReference>
<keyword evidence="1" id="KW-0418">Kinase</keyword>
<dbReference type="Proteomes" id="UP000245048">
    <property type="component" value="Unassembled WGS sequence"/>
</dbReference>
<gene>
    <name evidence="1" type="ORF">CR165_16955</name>
</gene>
<evidence type="ECO:0000313" key="2">
    <source>
        <dbReference type="Proteomes" id="UP000245048"/>
    </source>
</evidence>
<dbReference type="CDD" id="cd24012">
    <property type="entry name" value="ASKHA_NBD_KDGal-kinase"/>
    <property type="match status" value="1"/>
</dbReference>
<dbReference type="InterPro" id="IPR007729">
    <property type="entry name" value="DGOK"/>
</dbReference>
<sequence>MSPTVDPVLIALDWGTSSFRAFLMGQGATVLDQRGSAEGITNLPRPGAEGFVDVFAAQCGAWLARWPGLPVVAGGMVGSAQGWREAPYAECPADLSGLARAAVEVEAPGARILIAPGVLSAPAYGAPDVIRGEEIQVAGALQAHPALAARARFLMPGTHSKWVSLEAGRITGFATYMTGELFAVLCRHSLLGRLMPEGEQAAPEAAAEAFALGLRMARESGPGDLAHQLFATRTLGLTKRLPPAALADFLSGLLIGHEVVSGLAHTGAAEAGLPLALIGEGTLCRRYAAVLESLGAPPALLLGNTAPAGLFQFAIAAGLVRPAPAANTAEEAAP</sequence>
<protein>
    <submittedName>
        <fullName evidence="1">2-keto-3-deoxy-galactonokinase</fullName>
    </submittedName>
</protein>
<dbReference type="Pfam" id="PF05035">
    <property type="entry name" value="DGOK"/>
    <property type="match status" value="1"/>
</dbReference>
<accession>A0A2U1V1D6</accession>
<dbReference type="EMBL" id="PDOA01000012">
    <property type="protein sequence ID" value="PWC27704.1"/>
    <property type="molecule type" value="Genomic_DNA"/>
</dbReference>
<keyword evidence="2" id="KW-1185">Reference proteome</keyword>
<dbReference type="GO" id="GO:0034194">
    <property type="term" value="P:D-galactonate catabolic process"/>
    <property type="evidence" value="ECO:0007669"/>
    <property type="project" value="InterPro"/>
</dbReference>
<organism evidence="1 2">
    <name type="scientific">Teichococcus aestuarii</name>
    <dbReference type="NCBI Taxonomy" id="568898"/>
    <lineage>
        <taxon>Bacteria</taxon>
        <taxon>Pseudomonadati</taxon>
        <taxon>Pseudomonadota</taxon>
        <taxon>Alphaproteobacteria</taxon>
        <taxon>Acetobacterales</taxon>
        <taxon>Roseomonadaceae</taxon>
        <taxon>Roseomonas</taxon>
    </lineage>
</organism>
<dbReference type="OrthoDB" id="256574at2"/>
<dbReference type="InterPro" id="IPR042257">
    <property type="entry name" value="DGOK_C"/>
</dbReference>
<dbReference type="RefSeq" id="WP_109518134.1">
    <property type="nucleotide sequence ID" value="NZ_PDOA01000012.1"/>
</dbReference>
<comment type="caution">
    <text evidence="1">The sequence shown here is derived from an EMBL/GenBank/DDBJ whole genome shotgun (WGS) entry which is preliminary data.</text>
</comment>
<dbReference type="GO" id="GO:0008671">
    <property type="term" value="F:2-dehydro-3-deoxygalactonokinase activity"/>
    <property type="evidence" value="ECO:0007669"/>
    <property type="project" value="InterPro"/>
</dbReference>
<evidence type="ECO:0000313" key="1">
    <source>
        <dbReference type="EMBL" id="PWC27704.1"/>
    </source>
</evidence>
<reference evidence="2" key="1">
    <citation type="submission" date="2017-10" db="EMBL/GenBank/DDBJ databases">
        <authorList>
            <person name="Toshchakov S.V."/>
            <person name="Goeva M.A."/>
        </authorList>
    </citation>
    <scope>NUCLEOTIDE SEQUENCE [LARGE SCALE GENOMIC DNA]</scope>
    <source>
        <strain evidence="2">JR1/69-1-13</strain>
    </source>
</reference>
<name>A0A2U1V1D6_9PROT</name>
<proteinExistence type="predicted"/>
<dbReference type="AlphaFoldDB" id="A0A2U1V1D6"/>
<dbReference type="InterPro" id="IPR042258">
    <property type="entry name" value="DGOK_N"/>
</dbReference>
<keyword evidence="1" id="KW-0808">Transferase</keyword>
<dbReference type="Gene3D" id="3.30.420.310">
    <property type="entry name" value="2-keto-3-deoxy-galactonokinase, C-terminal domain"/>
    <property type="match status" value="1"/>
</dbReference>